<dbReference type="InterPro" id="IPR050695">
    <property type="entry name" value="N-acetylmuramoyl_amidase_3"/>
</dbReference>
<evidence type="ECO:0000313" key="6">
    <source>
        <dbReference type="Proteomes" id="UP000182264"/>
    </source>
</evidence>
<dbReference type="CDD" id="cd02696">
    <property type="entry name" value="MurNAc-LAA"/>
    <property type="match status" value="1"/>
</dbReference>
<keyword evidence="6" id="KW-1185">Reference proteome</keyword>
<name>A0A1L3GCG1_SYNAC</name>
<dbReference type="KEGG" id="pace:A6070_08900"/>
<dbReference type="PANTHER" id="PTHR30404:SF0">
    <property type="entry name" value="N-ACETYLMURAMOYL-L-ALANINE AMIDASE AMIC"/>
    <property type="match status" value="1"/>
</dbReference>
<dbReference type="STRING" id="29542.A6070_08900"/>
<dbReference type="Pfam" id="PF01520">
    <property type="entry name" value="Amidase_3"/>
    <property type="match status" value="1"/>
</dbReference>
<keyword evidence="3" id="KW-0378">Hydrolase</keyword>
<protein>
    <recommendedName>
        <fullName evidence="2">N-acetylmuramoyl-L-alanine amidase</fullName>
        <ecNumber evidence="2">3.5.1.28</ecNumber>
    </recommendedName>
</protein>
<evidence type="ECO:0000256" key="1">
    <source>
        <dbReference type="ARBA" id="ARBA00001561"/>
    </source>
</evidence>
<dbReference type="AlphaFoldDB" id="A0A1L3GCG1"/>
<dbReference type="InterPro" id="IPR002508">
    <property type="entry name" value="MurNAc-LAA_cat"/>
</dbReference>
<evidence type="ECO:0000259" key="4">
    <source>
        <dbReference type="SMART" id="SM00646"/>
    </source>
</evidence>
<dbReference type="EC" id="3.5.1.28" evidence="2"/>
<dbReference type="SUPFAM" id="SSF53187">
    <property type="entry name" value="Zn-dependent exopeptidases"/>
    <property type="match status" value="1"/>
</dbReference>
<reference evidence="5 6" key="1">
    <citation type="journal article" date="2017" name="Genome Announc.">
        <title>Complete Genome Sequences of Two Acetylene-Fermenting Pelobacter acetylenicus Strains.</title>
        <authorList>
            <person name="Sutton J.M."/>
            <person name="Baesman S.M."/>
            <person name="Fierst J.L."/>
            <person name="Poret-Peterson A.T."/>
            <person name="Oremland R.S."/>
            <person name="Dunlap D.S."/>
            <person name="Akob D.M."/>
        </authorList>
    </citation>
    <scope>NUCLEOTIDE SEQUENCE [LARGE SCALE GENOMIC DNA]</scope>
    <source>
        <strain evidence="5 6">DSM 3247</strain>
    </source>
</reference>
<evidence type="ECO:0000313" key="5">
    <source>
        <dbReference type="EMBL" id="APG23630.1"/>
    </source>
</evidence>
<dbReference type="GO" id="GO:0030288">
    <property type="term" value="C:outer membrane-bounded periplasmic space"/>
    <property type="evidence" value="ECO:0007669"/>
    <property type="project" value="TreeGrafter"/>
</dbReference>
<dbReference type="PANTHER" id="PTHR30404">
    <property type="entry name" value="N-ACETYLMURAMOYL-L-ALANINE AMIDASE"/>
    <property type="match status" value="1"/>
</dbReference>
<dbReference type="GO" id="GO:0009253">
    <property type="term" value="P:peptidoglycan catabolic process"/>
    <property type="evidence" value="ECO:0007669"/>
    <property type="project" value="InterPro"/>
</dbReference>
<dbReference type="Gene3D" id="3.40.630.40">
    <property type="entry name" value="Zn-dependent exopeptidases"/>
    <property type="match status" value="1"/>
</dbReference>
<dbReference type="EMBL" id="CP015518">
    <property type="protein sequence ID" value="APG23630.1"/>
    <property type="molecule type" value="Genomic_DNA"/>
</dbReference>
<dbReference type="SMART" id="SM00646">
    <property type="entry name" value="Ami_3"/>
    <property type="match status" value="1"/>
</dbReference>
<organism evidence="5 6">
    <name type="scientific">Syntrophotalea acetylenica</name>
    <name type="common">Pelobacter acetylenicus</name>
    <dbReference type="NCBI Taxonomy" id="29542"/>
    <lineage>
        <taxon>Bacteria</taxon>
        <taxon>Pseudomonadati</taxon>
        <taxon>Thermodesulfobacteriota</taxon>
        <taxon>Desulfuromonadia</taxon>
        <taxon>Desulfuromonadales</taxon>
        <taxon>Syntrophotaleaceae</taxon>
        <taxon>Syntrophotalea</taxon>
    </lineage>
</organism>
<sequence length="361" mass="39117">MEEFQMRFFVILWMIVLPASGFAAVEITPDGKTPMRIEEVYHRNGTAYLAVDDVLATVGLRGSWQPVEHVYEIITLQGKAIISPGSHFLRSGGQIMPLDQPPKFIDGRLRVTESFVQKTLAALTGRSIGFHNLNPGDTRDPQPGSDLDRLFAFLLRRGSGQAPGLEAVSRIAIDPGHGGQDPGAIGVEGAKEKNVTLEVARRLEKQIKMQLGIPVTLARNADYALDAEQRLQHLSRSHADLLLVLHAQASLSSAVHGVVLFVRPSERAAGERASGKDDSMRLAMTLQSSLRSMGVPVAGIVQAPLLPLGRGDLPTVLVEMGYLSHVGDQARLSLAKGQQAMASALFEGLNSFIEQKQEEVL</sequence>
<gene>
    <name evidence="5" type="ORF">A7E75_00295</name>
</gene>
<evidence type="ECO:0000256" key="2">
    <source>
        <dbReference type="ARBA" id="ARBA00011901"/>
    </source>
</evidence>
<evidence type="ECO:0000256" key="3">
    <source>
        <dbReference type="ARBA" id="ARBA00022801"/>
    </source>
</evidence>
<dbReference type="GO" id="GO:0008745">
    <property type="term" value="F:N-acetylmuramoyl-L-alanine amidase activity"/>
    <property type="evidence" value="ECO:0007669"/>
    <property type="project" value="UniProtKB-EC"/>
</dbReference>
<comment type="catalytic activity">
    <reaction evidence="1">
        <text>Hydrolyzes the link between N-acetylmuramoyl residues and L-amino acid residues in certain cell-wall glycopeptides.</text>
        <dbReference type="EC" id="3.5.1.28"/>
    </reaction>
</comment>
<proteinExistence type="predicted"/>
<feature type="domain" description="MurNAc-LAA" evidence="4">
    <location>
        <begin position="231"/>
        <end position="350"/>
    </location>
</feature>
<accession>A0A1L3GCG1</accession>
<dbReference type="Proteomes" id="UP000182264">
    <property type="component" value="Chromosome"/>
</dbReference>